<dbReference type="EMBL" id="MU006785">
    <property type="protein sequence ID" value="KAF2639965.1"/>
    <property type="molecule type" value="Genomic_DNA"/>
</dbReference>
<evidence type="ECO:0000313" key="3">
    <source>
        <dbReference type="Proteomes" id="UP000799753"/>
    </source>
</evidence>
<evidence type="ECO:0000313" key="2">
    <source>
        <dbReference type="EMBL" id="KAF2639965.1"/>
    </source>
</evidence>
<accession>A0A6A6RXQ9</accession>
<dbReference type="Proteomes" id="UP000799753">
    <property type="component" value="Unassembled WGS sequence"/>
</dbReference>
<feature type="region of interest" description="Disordered" evidence="1">
    <location>
        <begin position="38"/>
        <end position="95"/>
    </location>
</feature>
<reference evidence="2" key="1">
    <citation type="journal article" date="2020" name="Stud. Mycol.">
        <title>101 Dothideomycetes genomes: a test case for predicting lifestyles and emergence of pathogens.</title>
        <authorList>
            <person name="Haridas S."/>
            <person name="Albert R."/>
            <person name="Binder M."/>
            <person name="Bloem J."/>
            <person name="Labutti K."/>
            <person name="Salamov A."/>
            <person name="Andreopoulos B."/>
            <person name="Baker S."/>
            <person name="Barry K."/>
            <person name="Bills G."/>
            <person name="Bluhm B."/>
            <person name="Cannon C."/>
            <person name="Castanera R."/>
            <person name="Culley D."/>
            <person name="Daum C."/>
            <person name="Ezra D."/>
            <person name="Gonzalez J."/>
            <person name="Henrissat B."/>
            <person name="Kuo A."/>
            <person name="Liang C."/>
            <person name="Lipzen A."/>
            <person name="Lutzoni F."/>
            <person name="Magnuson J."/>
            <person name="Mondo S."/>
            <person name="Nolan M."/>
            <person name="Ohm R."/>
            <person name="Pangilinan J."/>
            <person name="Park H.-J."/>
            <person name="Ramirez L."/>
            <person name="Alfaro M."/>
            <person name="Sun H."/>
            <person name="Tritt A."/>
            <person name="Yoshinaga Y."/>
            <person name="Zwiers L.-H."/>
            <person name="Turgeon B."/>
            <person name="Goodwin S."/>
            <person name="Spatafora J."/>
            <person name="Crous P."/>
            <person name="Grigoriev I."/>
        </authorList>
    </citation>
    <scope>NUCLEOTIDE SEQUENCE</scope>
    <source>
        <strain evidence="2">CBS 473.64</strain>
    </source>
</reference>
<name>A0A6A6RXQ9_9PLEO</name>
<keyword evidence="3" id="KW-1185">Reference proteome</keyword>
<gene>
    <name evidence="2" type="ORF">P280DRAFT_23981</name>
</gene>
<proteinExistence type="predicted"/>
<sequence>MEFPNGCSVNSSDSMQKYLSLSSEKEMLRRRLSLNTPGLVSAAHPSPEFRSMASSPTHSRSTFTNPWSPDPSYTTTASNPIPAQPGTGHRYSITDAEDAHKLAEVNQEIKCTLTELLNTDTCRADGKYRQYIQGRLMDAEHEIRQQRRRRSSSSNEDREFASSIAEHLDLGLQTSRTWG</sequence>
<organism evidence="2 3">
    <name type="scientific">Massarina eburnea CBS 473.64</name>
    <dbReference type="NCBI Taxonomy" id="1395130"/>
    <lineage>
        <taxon>Eukaryota</taxon>
        <taxon>Fungi</taxon>
        <taxon>Dikarya</taxon>
        <taxon>Ascomycota</taxon>
        <taxon>Pezizomycotina</taxon>
        <taxon>Dothideomycetes</taxon>
        <taxon>Pleosporomycetidae</taxon>
        <taxon>Pleosporales</taxon>
        <taxon>Massarineae</taxon>
        <taxon>Massarinaceae</taxon>
        <taxon>Massarina</taxon>
    </lineage>
</organism>
<evidence type="ECO:0000256" key="1">
    <source>
        <dbReference type="SAM" id="MobiDB-lite"/>
    </source>
</evidence>
<dbReference type="AlphaFoldDB" id="A0A6A6RXQ9"/>
<feature type="compositionally biased region" description="Polar residues" evidence="1">
    <location>
        <begin position="52"/>
        <end position="81"/>
    </location>
</feature>
<protein>
    <submittedName>
        <fullName evidence="2">Uncharacterized protein</fullName>
    </submittedName>
</protein>
<dbReference type="OrthoDB" id="4509729at2759"/>